<dbReference type="PANTHER" id="PTHR34818:SF1">
    <property type="entry name" value="PROTEIN BLI-3"/>
    <property type="match status" value="1"/>
</dbReference>
<dbReference type="Proteomes" id="UP000075025">
    <property type="component" value="Unassembled WGS sequence"/>
</dbReference>
<protein>
    <submittedName>
        <fullName evidence="2">Pyridoxamine 5'-phosphate oxidase</fullName>
    </submittedName>
</protein>
<dbReference type="RefSeq" id="WP_058622337.1">
    <property type="nucleotide sequence ID" value="NZ_LDRT01000007.1"/>
</dbReference>
<accession>A0A147F113</accession>
<dbReference type="Pfam" id="PF16242">
    <property type="entry name" value="Pyrid_ox_like"/>
    <property type="match status" value="1"/>
</dbReference>
<dbReference type="PANTHER" id="PTHR34818">
    <property type="entry name" value="PROTEIN BLI-3"/>
    <property type="match status" value="1"/>
</dbReference>
<dbReference type="PATRIC" id="fig|2033.6.peg.3392"/>
<proteinExistence type="predicted"/>
<evidence type="ECO:0000313" key="3">
    <source>
        <dbReference type="Proteomes" id="UP000075025"/>
    </source>
</evidence>
<gene>
    <name evidence="2" type="ORF">NS220_01490</name>
</gene>
<evidence type="ECO:0000313" key="2">
    <source>
        <dbReference type="EMBL" id="KTR96596.1"/>
    </source>
</evidence>
<dbReference type="AlphaFoldDB" id="A0A147F113"/>
<dbReference type="InterPro" id="IPR038725">
    <property type="entry name" value="YdaG_split_barrel_FMN-bd"/>
</dbReference>
<sequence>MTSTDTELDKLNELLKKFRFAMVTTRAEDGALHAHPLTVQENESDGDLWFIVGTHASAVEHVRRDAKVGLSFSSDSTWLSLAGEAEVVDDLAKLKELWSTTVEAWFPDGPESPGVTLLKVSALTGEYWGSAGGRLATAIALVTSKVTGERPKGGENEKFDLTD</sequence>
<feature type="domain" description="General stress protein FMN-binding split barrel" evidence="1">
    <location>
        <begin position="8"/>
        <end position="151"/>
    </location>
</feature>
<dbReference type="Gene3D" id="2.30.110.10">
    <property type="entry name" value="Electron Transport, Fmn-binding Protein, Chain A"/>
    <property type="match status" value="1"/>
</dbReference>
<dbReference type="EMBL" id="LDRT01000007">
    <property type="protein sequence ID" value="KTR96596.1"/>
    <property type="molecule type" value="Genomic_DNA"/>
</dbReference>
<dbReference type="SUPFAM" id="SSF50475">
    <property type="entry name" value="FMN-binding split barrel"/>
    <property type="match status" value="1"/>
</dbReference>
<dbReference type="InterPro" id="IPR052917">
    <property type="entry name" value="Stress-Dev_Protein"/>
</dbReference>
<comment type="caution">
    <text evidence="2">The sequence shown here is derived from an EMBL/GenBank/DDBJ whole genome shotgun (WGS) entry which is preliminary data.</text>
</comment>
<dbReference type="OrthoDB" id="1432662at2"/>
<dbReference type="InterPro" id="IPR012349">
    <property type="entry name" value="Split_barrel_FMN-bd"/>
</dbReference>
<organism evidence="2 3">
    <name type="scientific">Microbacterium testaceum</name>
    <name type="common">Aureobacterium testaceum</name>
    <name type="synonym">Brevibacterium testaceum</name>
    <dbReference type="NCBI Taxonomy" id="2033"/>
    <lineage>
        <taxon>Bacteria</taxon>
        <taxon>Bacillati</taxon>
        <taxon>Actinomycetota</taxon>
        <taxon>Actinomycetes</taxon>
        <taxon>Micrococcales</taxon>
        <taxon>Microbacteriaceae</taxon>
        <taxon>Microbacterium</taxon>
    </lineage>
</organism>
<reference evidence="2 3" key="1">
    <citation type="journal article" date="2016" name="Front. Microbiol.">
        <title>Genomic Resource of Rice Seed Associated Bacteria.</title>
        <authorList>
            <person name="Midha S."/>
            <person name="Bansal K."/>
            <person name="Sharma S."/>
            <person name="Kumar N."/>
            <person name="Patil P.P."/>
            <person name="Chaudhry V."/>
            <person name="Patil P.B."/>
        </authorList>
    </citation>
    <scope>NUCLEOTIDE SEQUENCE [LARGE SCALE GENOMIC DNA]</scope>
    <source>
        <strain evidence="2 3">NS220</strain>
    </source>
</reference>
<evidence type="ECO:0000259" key="1">
    <source>
        <dbReference type="Pfam" id="PF16242"/>
    </source>
</evidence>
<name>A0A147F113_MICTE</name>